<keyword evidence="3" id="KW-1185">Reference proteome</keyword>
<reference evidence="2" key="2">
    <citation type="submission" date="2022-01" db="EMBL/GenBank/DDBJ databases">
        <authorList>
            <person name="Yamashiro T."/>
            <person name="Shiraishi A."/>
            <person name="Satake H."/>
            <person name="Nakayama K."/>
        </authorList>
    </citation>
    <scope>NUCLEOTIDE SEQUENCE</scope>
</reference>
<evidence type="ECO:0000313" key="2">
    <source>
        <dbReference type="EMBL" id="GJU07164.1"/>
    </source>
</evidence>
<gene>
    <name evidence="2" type="ORF">Tco_1123594</name>
</gene>
<reference evidence="2" key="1">
    <citation type="journal article" date="2022" name="Int. J. Mol. Sci.">
        <title>Draft Genome of Tanacetum Coccineum: Genomic Comparison of Closely Related Tanacetum-Family Plants.</title>
        <authorList>
            <person name="Yamashiro T."/>
            <person name="Shiraishi A."/>
            <person name="Nakayama K."/>
            <person name="Satake H."/>
        </authorList>
    </citation>
    <scope>NUCLEOTIDE SEQUENCE</scope>
</reference>
<name>A0ABQ5J3V3_9ASTR</name>
<feature type="region of interest" description="Disordered" evidence="1">
    <location>
        <begin position="222"/>
        <end position="268"/>
    </location>
</feature>
<sequence length="419" mass="48092">MAQQQHAANVHPDELCPPNKRYDLMDANKKVDLEHVQCPQESKILTNNIKNHPLRFSIAASSSIPWIYMAQLIFHLPHATDNNHNSFVPPPSFSDMVPFYKQVLGFTMELKTLSSFKTNGLLQPWQTLCKIFSKCLTTHEGLYYLLHHPTSLIPYPRFTKIIVSHYMTIFPDISRRARDMYHNLQDDDIMKNIFNSGRHKNKVGMQIPAWMITKEMKHTEHYRMTTSAPRSPNPNKEAAESSAPRRSTVIRLRIPERRSTRLTPPAPVPTEARENVALVDEHLASEEIEKMVDGQENIVDDSSIPRNDESNILGTRIEPKSNKESPEVDITKDKEVEITKETLVVDITNVVIPVNVNDEDEEITDEVYELKRREKGKLIEETRNSPIPTPIRSPKIHTNLVSSDTEKLQELTDTRHTTS</sequence>
<feature type="region of interest" description="Disordered" evidence="1">
    <location>
        <begin position="379"/>
        <end position="419"/>
    </location>
</feature>
<feature type="compositionally biased region" description="Basic and acidic residues" evidence="1">
    <location>
        <begin position="404"/>
        <end position="419"/>
    </location>
</feature>
<organism evidence="2 3">
    <name type="scientific">Tanacetum coccineum</name>
    <dbReference type="NCBI Taxonomy" id="301880"/>
    <lineage>
        <taxon>Eukaryota</taxon>
        <taxon>Viridiplantae</taxon>
        <taxon>Streptophyta</taxon>
        <taxon>Embryophyta</taxon>
        <taxon>Tracheophyta</taxon>
        <taxon>Spermatophyta</taxon>
        <taxon>Magnoliopsida</taxon>
        <taxon>eudicotyledons</taxon>
        <taxon>Gunneridae</taxon>
        <taxon>Pentapetalae</taxon>
        <taxon>asterids</taxon>
        <taxon>campanulids</taxon>
        <taxon>Asterales</taxon>
        <taxon>Asteraceae</taxon>
        <taxon>Asteroideae</taxon>
        <taxon>Anthemideae</taxon>
        <taxon>Anthemidinae</taxon>
        <taxon>Tanacetum</taxon>
    </lineage>
</organism>
<evidence type="ECO:0000313" key="3">
    <source>
        <dbReference type="Proteomes" id="UP001151760"/>
    </source>
</evidence>
<feature type="region of interest" description="Disordered" evidence="1">
    <location>
        <begin position="299"/>
        <end position="328"/>
    </location>
</feature>
<feature type="compositionally biased region" description="Polar residues" evidence="1">
    <location>
        <begin position="224"/>
        <end position="234"/>
    </location>
</feature>
<evidence type="ECO:0000256" key="1">
    <source>
        <dbReference type="SAM" id="MobiDB-lite"/>
    </source>
</evidence>
<accession>A0ABQ5J3V3</accession>
<dbReference type="EMBL" id="BQNB010021510">
    <property type="protein sequence ID" value="GJU07164.1"/>
    <property type="molecule type" value="Genomic_DNA"/>
</dbReference>
<comment type="caution">
    <text evidence="2">The sequence shown here is derived from an EMBL/GenBank/DDBJ whole genome shotgun (WGS) entry which is preliminary data.</text>
</comment>
<dbReference type="Proteomes" id="UP001151760">
    <property type="component" value="Unassembled WGS sequence"/>
</dbReference>
<proteinExistence type="predicted"/>
<feature type="compositionally biased region" description="Basic and acidic residues" evidence="1">
    <location>
        <begin position="317"/>
        <end position="328"/>
    </location>
</feature>
<protein>
    <submittedName>
        <fullName evidence="2">Uncharacterized protein</fullName>
    </submittedName>
</protein>